<feature type="transmembrane region" description="Helical" evidence="7">
    <location>
        <begin position="426"/>
        <end position="443"/>
    </location>
</feature>
<evidence type="ECO:0000313" key="10">
    <source>
        <dbReference type="EMBL" id="QUS54100.1"/>
    </source>
</evidence>
<evidence type="ECO:0000259" key="9">
    <source>
        <dbReference type="Pfam" id="PF13567"/>
    </source>
</evidence>
<feature type="transmembrane region" description="Helical" evidence="7">
    <location>
        <begin position="402"/>
        <end position="420"/>
    </location>
</feature>
<feature type="transmembrane region" description="Helical" evidence="7">
    <location>
        <begin position="554"/>
        <end position="575"/>
    </location>
</feature>
<evidence type="ECO:0000256" key="2">
    <source>
        <dbReference type="ARBA" id="ARBA00022475"/>
    </source>
</evidence>
<dbReference type="EMBL" id="CP074126">
    <property type="protein sequence ID" value="QUS54100.1"/>
    <property type="molecule type" value="Genomic_DNA"/>
</dbReference>
<feature type="domain" description="ComEC/Rec2-related protein" evidence="8">
    <location>
        <begin position="343"/>
        <end position="634"/>
    </location>
</feature>
<feature type="compositionally biased region" description="Polar residues" evidence="6">
    <location>
        <begin position="1"/>
        <end position="15"/>
    </location>
</feature>
<dbReference type="RefSeq" id="WP_075697178.1">
    <property type="nucleotide sequence ID" value="NZ_CP074126.1"/>
</dbReference>
<comment type="subcellular location">
    <subcellularLocation>
        <location evidence="1">Cell membrane</location>
        <topology evidence="1">Multi-pass membrane protein</topology>
    </subcellularLocation>
</comment>
<feature type="region of interest" description="Disordered" evidence="6">
    <location>
        <begin position="1"/>
        <end position="20"/>
    </location>
</feature>
<keyword evidence="11" id="KW-1185">Reference proteome</keyword>
<proteinExistence type="predicted"/>
<dbReference type="InterPro" id="IPR004477">
    <property type="entry name" value="ComEC_N"/>
</dbReference>
<evidence type="ECO:0000256" key="1">
    <source>
        <dbReference type="ARBA" id="ARBA00004651"/>
    </source>
</evidence>
<gene>
    <name evidence="10" type="ORF">KGB56_11740</name>
</gene>
<feature type="transmembrane region" description="Helical" evidence="7">
    <location>
        <begin position="613"/>
        <end position="634"/>
    </location>
</feature>
<protein>
    <submittedName>
        <fullName evidence="10">ComEC/Rec2 family competence protein</fullName>
    </submittedName>
</protein>
<evidence type="ECO:0000256" key="7">
    <source>
        <dbReference type="SAM" id="Phobius"/>
    </source>
</evidence>
<feature type="domain" description="DUF4131" evidence="9">
    <location>
        <begin position="141"/>
        <end position="299"/>
    </location>
</feature>
<keyword evidence="4 7" id="KW-1133">Transmembrane helix</keyword>
<feature type="transmembrane region" description="Helical" evidence="7">
    <location>
        <begin position="364"/>
        <end position="390"/>
    </location>
</feature>
<feature type="transmembrane region" description="Helical" evidence="7">
    <location>
        <begin position="519"/>
        <end position="542"/>
    </location>
</feature>
<sequence length="859" mass="92149">MREGQSSSDKTQSGGSAPRIDELCLKGDKFSSRAFEGDLLPAEGVLEAAKTQQRRKTQINAKNAHSNATKGFHEENQRVGIQEHCVAAALATRAALFWIMRPDWPAAMGYARTALSQDWDRGQGIVWYALSHMAGVLVYFWLPAEPYSVLSGLSVILLGLFAFRRLKGGRSTIGLTALLFFALGFFLSDLRVEFARGDPLERSVTRKVEGVVTGIKQSGQHSYSVILGEVLEHSKKGTTPLGYKIRLSLKGMKEAPVMGDKMQLKARLLPPGGAVRPGGYDFARTAFFDGIGAVGYALSRPVVLAREGGTGFLQRVDTIRSGIAGRIRRVLDYSPESAFAVALLVGKRDYLASADKDALRNAGLAHVLAISGMHMGLVTSLVFLAARLVLSLSHSLALKGHIHVYASIAALIAATVYLGLSGASVATQRAYLMAVLILCAGLLGRRAFSLRGLALACLLLLSLRPEEVLSPGFQMSFIAVLALLSAYSFGKDWLRDDREVVVLKGKTGVLLTLRRPAKWLFACAMTSLIAGAATAPIAAMHFEQIAPYGVVGNVLAMPLVTFVVMPLGLLALLTIPFGADAFFLQGMEVGLSLVLKAAYWVSALSDGLTNLGAASASGYLLVILASITLCIMPLRLKWLSVPAFAVGFIGFAVERPPDVMIADAGKHIGFYGEDGSFLLTSSRMSFAADSLLRAGGYSANSFKEHKVRAPDRSCDEEGCVLALYPQAVTGNGGDQKPSVLLAQSKGMSVLEADCQLASIIVTQAQAPSSCNAELVLDQKIFGERGSVYIWLSDQAESGHKIKKVRWAYDAQRRPWNPKLPKATSALIAAEERNHLALNADAPRAEDASFVGGVGRFKRD</sequence>
<evidence type="ECO:0000256" key="6">
    <source>
        <dbReference type="SAM" id="MobiDB-lite"/>
    </source>
</evidence>
<dbReference type="InterPro" id="IPR025405">
    <property type="entry name" value="DUF4131"/>
</dbReference>
<evidence type="ECO:0000256" key="3">
    <source>
        <dbReference type="ARBA" id="ARBA00022692"/>
    </source>
</evidence>
<feature type="transmembrane region" description="Helical" evidence="7">
    <location>
        <begin position="173"/>
        <end position="192"/>
    </location>
</feature>
<name>A0ABX8AJJ3_9HYPH</name>
<evidence type="ECO:0000256" key="4">
    <source>
        <dbReference type="ARBA" id="ARBA00022989"/>
    </source>
</evidence>
<dbReference type="PANTHER" id="PTHR30619">
    <property type="entry name" value="DNA INTERNALIZATION/COMPETENCE PROTEIN COMEC/REC2"/>
    <property type="match status" value="1"/>
</dbReference>
<feature type="transmembrane region" description="Helical" evidence="7">
    <location>
        <begin position="582"/>
        <end position="601"/>
    </location>
</feature>
<dbReference type="Proteomes" id="UP000680706">
    <property type="component" value="Chromosome"/>
</dbReference>
<reference evidence="10 11" key="1">
    <citation type="journal article" date="2021" name="Angew. Chem. Int. Ed. Engl.">
        <title>A novel family of nonribosomal peptides modulate collective behavior in Pseudovibrio bacteria isolated from marine sponges.</title>
        <authorList>
            <person name="Ioca L.P."/>
            <person name="Dai Y."/>
            <person name="Kunakom S."/>
            <person name="Diaz-Espinosa J."/>
            <person name="Krunic A."/>
            <person name="Crnkovic C.M."/>
            <person name="Orjala J."/>
            <person name="Sanchez L.M."/>
            <person name="Ferreira A.G."/>
            <person name="Berlinck R.G.S."/>
            <person name="Eustaquio A.S."/>
        </authorList>
    </citation>
    <scope>NUCLEOTIDE SEQUENCE [LARGE SCALE GENOMIC DNA]</scope>
    <source>
        <strain evidence="10 11">Ab134</strain>
    </source>
</reference>
<dbReference type="Pfam" id="PF13567">
    <property type="entry name" value="DUF4131"/>
    <property type="match status" value="1"/>
</dbReference>
<keyword evidence="3 7" id="KW-0812">Transmembrane</keyword>
<dbReference type="PANTHER" id="PTHR30619:SF1">
    <property type="entry name" value="RECOMBINATION PROTEIN 2"/>
    <property type="match status" value="1"/>
</dbReference>
<evidence type="ECO:0000256" key="5">
    <source>
        <dbReference type="ARBA" id="ARBA00023136"/>
    </source>
</evidence>
<dbReference type="Pfam" id="PF03772">
    <property type="entry name" value="Competence"/>
    <property type="match status" value="1"/>
</dbReference>
<feature type="transmembrane region" description="Helical" evidence="7">
    <location>
        <begin position="471"/>
        <end position="489"/>
    </location>
</feature>
<evidence type="ECO:0000313" key="11">
    <source>
        <dbReference type="Proteomes" id="UP000680706"/>
    </source>
</evidence>
<dbReference type="InterPro" id="IPR052159">
    <property type="entry name" value="Competence_DNA_uptake"/>
</dbReference>
<organism evidence="10 11">
    <name type="scientific">Pseudovibrio brasiliensis</name>
    <dbReference type="NCBI Taxonomy" id="1898042"/>
    <lineage>
        <taxon>Bacteria</taxon>
        <taxon>Pseudomonadati</taxon>
        <taxon>Pseudomonadota</taxon>
        <taxon>Alphaproteobacteria</taxon>
        <taxon>Hyphomicrobiales</taxon>
        <taxon>Stappiaceae</taxon>
        <taxon>Pseudovibrio</taxon>
    </lineage>
</organism>
<evidence type="ECO:0000259" key="8">
    <source>
        <dbReference type="Pfam" id="PF03772"/>
    </source>
</evidence>
<accession>A0ABX8AJJ3</accession>
<keyword evidence="2" id="KW-1003">Cell membrane</keyword>
<dbReference type="NCBIfam" id="TIGR00360">
    <property type="entry name" value="ComEC_N-term"/>
    <property type="match status" value="1"/>
</dbReference>
<keyword evidence="5 7" id="KW-0472">Membrane</keyword>